<dbReference type="GO" id="GO:0046872">
    <property type="term" value="F:metal ion binding"/>
    <property type="evidence" value="ECO:0007669"/>
    <property type="project" value="UniProtKB-KW"/>
</dbReference>
<dbReference type="Proteomes" id="UP000272464">
    <property type="component" value="Unassembled WGS sequence"/>
</dbReference>
<keyword evidence="6" id="KW-0964">Secreted</keyword>
<dbReference type="Gene3D" id="3.60.21.10">
    <property type="match status" value="2"/>
</dbReference>
<feature type="chain" id="PRO_5039342576" evidence="13">
    <location>
        <begin position="36"/>
        <end position="1380"/>
    </location>
</feature>
<dbReference type="GO" id="GO:0008253">
    <property type="term" value="F:5'-nucleotidase activity"/>
    <property type="evidence" value="ECO:0007669"/>
    <property type="project" value="TreeGrafter"/>
</dbReference>
<keyword evidence="9" id="KW-0547">Nucleotide-binding</keyword>
<gene>
    <name evidence="15" type="ORF">EJP77_10750</name>
</gene>
<keyword evidence="16" id="KW-1185">Reference proteome</keyword>
<dbReference type="PANTHER" id="PTHR11575:SF24">
    <property type="entry name" value="5'-NUCLEOTIDASE"/>
    <property type="match status" value="1"/>
</dbReference>
<dbReference type="CDD" id="cd07410">
    <property type="entry name" value="MPP_CpdB_N"/>
    <property type="match status" value="1"/>
</dbReference>
<dbReference type="EMBL" id="RZNX01000003">
    <property type="protein sequence ID" value="RUT31853.1"/>
    <property type="molecule type" value="Genomic_DNA"/>
</dbReference>
<dbReference type="GO" id="GO:0000166">
    <property type="term" value="F:nucleotide binding"/>
    <property type="evidence" value="ECO:0007669"/>
    <property type="project" value="UniProtKB-KW"/>
</dbReference>
<evidence type="ECO:0000313" key="15">
    <source>
        <dbReference type="EMBL" id="RUT31853.1"/>
    </source>
</evidence>
<comment type="cofactor">
    <cofactor evidence="3">
        <name>a divalent metal cation</name>
        <dbReference type="ChEBI" id="CHEBI:60240"/>
    </cofactor>
</comment>
<dbReference type="PROSITE" id="PS51272">
    <property type="entry name" value="SLH"/>
    <property type="match status" value="3"/>
</dbReference>
<evidence type="ECO:0000256" key="3">
    <source>
        <dbReference type="ARBA" id="ARBA00001968"/>
    </source>
</evidence>
<evidence type="ECO:0000313" key="16">
    <source>
        <dbReference type="Proteomes" id="UP000272464"/>
    </source>
</evidence>
<comment type="caution">
    <text evidence="15">The sequence shown here is derived from an EMBL/GenBank/DDBJ whole genome shotgun (WGS) entry which is preliminary data.</text>
</comment>
<dbReference type="InterPro" id="IPR029052">
    <property type="entry name" value="Metallo-depent_PP-like"/>
</dbReference>
<dbReference type="Pfam" id="PF02872">
    <property type="entry name" value="5_nucleotid_C"/>
    <property type="match status" value="2"/>
</dbReference>
<feature type="signal peptide" evidence="13">
    <location>
        <begin position="1"/>
        <end position="35"/>
    </location>
</feature>
<keyword evidence="8 13" id="KW-0732">Signal</keyword>
<evidence type="ECO:0000256" key="6">
    <source>
        <dbReference type="ARBA" id="ARBA00022525"/>
    </source>
</evidence>
<keyword evidence="11" id="KW-0572">Peptidoglycan-anchor</keyword>
<comment type="catalytic activity">
    <reaction evidence="2">
        <text>a nucleoside 2',3'-cyclic phosphate + H2O = a nucleoside 3'-phosphate + H(+)</text>
        <dbReference type="Rhea" id="RHEA:19621"/>
        <dbReference type="ChEBI" id="CHEBI:15377"/>
        <dbReference type="ChEBI" id="CHEBI:15378"/>
        <dbReference type="ChEBI" id="CHEBI:66949"/>
        <dbReference type="ChEBI" id="CHEBI:66954"/>
        <dbReference type="EC" id="3.1.4.16"/>
    </reaction>
</comment>
<dbReference type="FunFam" id="3.90.780.10:FF:000004">
    <property type="entry name" value="UDP-sugar hydrolase, putative"/>
    <property type="match status" value="1"/>
</dbReference>
<dbReference type="Pfam" id="PF00395">
    <property type="entry name" value="SLH"/>
    <property type="match status" value="3"/>
</dbReference>
<evidence type="ECO:0000256" key="4">
    <source>
        <dbReference type="ARBA" id="ARBA00004168"/>
    </source>
</evidence>
<comment type="catalytic activity">
    <reaction evidence="1">
        <text>a ribonucleoside 3'-phosphate + H2O = a ribonucleoside + phosphate</text>
        <dbReference type="Rhea" id="RHEA:10144"/>
        <dbReference type="ChEBI" id="CHEBI:13197"/>
        <dbReference type="ChEBI" id="CHEBI:15377"/>
        <dbReference type="ChEBI" id="CHEBI:18254"/>
        <dbReference type="ChEBI" id="CHEBI:43474"/>
        <dbReference type="EC" id="3.1.3.6"/>
    </reaction>
</comment>
<dbReference type="FunFam" id="3.60.21.10:FF:000052">
    <property type="entry name" value="Endonuclease YhcR"/>
    <property type="match status" value="1"/>
</dbReference>
<evidence type="ECO:0000256" key="10">
    <source>
        <dbReference type="ARBA" id="ARBA00022801"/>
    </source>
</evidence>
<proteinExistence type="predicted"/>
<dbReference type="GO" id="GO:0008768">
    <property type="term" value="F:UDP-sugar diphosphatase activity"/>
    <property type="evidence" value="ECO:0007669"/>
    <property type="project" value="TreeGrafter"/>
</dbReference>
<dbReference type="GO" id="GO:0030288">
    <property type="term" value="C:outer membrane-bounded periplasmic space"/>
    <property type="evidence" value="ECO:0007669"/>
    <property type="project" value="TreeGrafter"/>
</dbReference>
<evidence type="ECO:0000256" key="11">
    <source>
        <dbReference type="ARBA" id="ARBA00023088"/>
    </source>
</evidence>
<accession>A0A3S1CZM3</accession>
<dbReference type="SUPFAM" id="SSF56300">
    <property type="entry name" value="Metallo-dependent phosphatases"/>
    <property type="match status" value="2"/>
</dbReference>
<name>A0A3S1CZM3_9BACL</name>
<feature type="domain" description="SLH" evidence="14">
    <location>
        <begin position="699"/>
        <end position="762"/>
    </location>
</feature>
<evidence type="ECO:0000256" key="8">
    <source>
        <dbReference type="ARBA" id="ARBA00022729"/>
    </source>
</evidence>
<dbReference type="SUPFAM" id="SSF55816">
    <property type="entry name" value="5'-nucleotidase (syn. UDP-sugar hydrolase), C-terminal domain"/>
    <property type="match status" value="2"/>
</dbReference>
<evidence type="ECO:0000256" key="2">
    <source>
        <dbReference type="ARBA" id="ARBA00001730"/>
    </source>
</evidence>
<dbReference type="GO" id="GO:0008254">
    <property type="term" value="F:3'-nucleotidase activity"/>
    <property type="evidence" value="ECO:0007669"/>
    <property type="project" value="UniProtKB-EC"/>
</dbReference>
<feature type="domain" description="SLH" evidence="14">
    <location>
        <begin position="763"/>
        <end position="821"/>
    </location>
</feature>
<dbReference type="InterPro" id="IPR006146">
    <property type="entry name" value="5'-Nucleotdase_CS"/>
</dbReference>
<evidence type="ECO:0000256" key="12">
    <source>
        <dbReference type="ARBA" id="ARBA00023268"/>
    </source>
</evidence>
<protein>
    <submittedName>
        <fullName evidence="15">Bifunctional 2',3'-cyclic-nucleotide 2'-phosphodiesterase/3'-nucleotidase</fullName>
    </submittedName>
</protein>
<dbReference type="PANTHER" id="PTHR11575">
    <property type="entry name" value="5'-NUCLEOTIDASE-RELATED"/>
    <property type="match status" value="1"/>
</dbReference>
<dbReference type="PROSITE" id="PS00786">
    <property type="entry name" value="5_NUCLEOTIDASE_2"/>
    <property type="match status" value="2"/>
</dbReference>
<evidence type="ECO:0000256" key="9">
    <source>
        <dbReference type="ARBA" id="ARBA00022741"/>
    </source>
</evidence>
<dbReference type="InterPro" id="IPR036907">
    <property type="entry name" value="5'-Nucleotdase_C_sf"/>
</dbReference>
<dbReference type="GO" id="GO:0008663">
    <property type="term" value="F:2',3'-cyclic-nucleotide 2'-phosphodiesterase activity"/>
    <property type="evidence" value="ECO:0007669"/>
    <property type="project" value="UniProtKB-EC"/>
</dbReference>
<keyword evidence="7" id="KW-0479">Metal-binding</keyword>
<keyword evidence="10" id="KW-0378">Hydrolase</keyword>
<dbReference type="NCBIfam" id="NF006938">
    <property type="entry name" value="PRK09420.1"/>
    <property type="match status" value="1"/>
</dbReference>
<evidence type="ECO:0000256" key="7">
    <source>
        <dbReference type="ARBA" id="ARBA00022723"/>
    </source>
</evidence>
<sequence>MKNYVNKGLPKKLSKVITSSLALSLLALPFHGVLASADAAAAANSPLKLRIMETTDVHTNLMSYDYYKSAAAPTVGLARTATLVKEARKEQPNTLLVDNGDLIQGTPLGTYEALVNPVKPDQTHAVYKAMNLMGYDAATLGNHEFNYGLDFLDQVVKKANFPYINANVYKDDKDSNPDNDVNRFKPYEIITKTYKDEAGQDQTVKIGVLGLVTPQITEWDKANLEGKVISKDIVATAEKFVPEMRKAGADIVIAMAHTGFNSKAKPYVKDEDVVLPLSKVPGIDAITFSHTHKVFPAASDKALDALFKDSAGNVLPEVDNTKGTINGVPAVQAGYGGSNLGIIDLTLEKKDGVWKVASSQSSTKAIYDAANKKSLAEPDQAVVDAITPDHEATMTYANSPIGTTTAPIHSYFALVQDDPSVQIVTNAQRDYVADYVKKNLPEYAKTPILSVGAPFKAGRNGPEEFTEIAKGPLAIKSAGDLYLYDNTLKAILVKGSVVKEWLEMSAGKFNQIDPSKKDEQPLLNPSFQVYNFDVIDGVTYQVDVTKPAKYNIDGTVNDANSSRIVNLQYQGKPVDPNQDFIVATNNYRASGGGNFPGVKGSKYIIDSPDENRQILMNYISANKEINPTADNNWSIAPINPDVNVTFTSSPKAEQYAKLTNNIQYTNKTDDKGFGIFKLDLSKAVAPVPTPEQPGTPTPEAPIFKDVPAAHWAFTYIRDLVSKQIVTGKTASTFDPNASVTRAEFANLLVKALNLKAKGKSTFKDVSDKSWFAGAVIAAYENGLINGTSKSTFEPNKPVTREEMAVMAKHALDIKAGEKLKVSTEAKFADSAKVSAWSKAEINVVVDRGLMNGRSGGKFEPAATSNRAEAAKVVDTLITNISVQLLGINDFHGQLDYKKDYKDATGKVTSTVGGADYLAAYLKQYKAKNPNTLLVHAGDAVGASSPVSALLQDEPTIDFLNRLGFAVGTVGNHEFDKGTAEALRLIHGGKNPKDGHDFAGANFPYVVANVLDADGKPFLPAYTVKEVGGVKIGFIGVVTNTTPTIVSPAGIKGLTFTDQTTAVNKAVAELKAQGIKSIVILAHDPFAGSKDAPTGEVVDLANGVDDEVDVILGGHDHGGLNAVVDGKLIVEAYSYGVAFSDLDLEIDRASQNIISKKAAIVDTKHEGITPDAEITKMVSDYLAKNAPVMNAAVGKTAAAITRTANASGESALGNLIADSMRETMKADFGFMNSGGIRNDLPQGNITYGNMFGVEPFGNALVKLTLTGAQIKELLNQQWNGTTIRIGQVSGLTYKYDSSKPDGSKITEIKKADGTPIDDAANYTIAVNDFMASGGDGYTVLTKGTNREAGAVDLDAFIDYVKTKFAGKDIDAKIENRITKVN</sequence>
<evidence type="ECO:0000256" key="5">
    <source>
        <dbReference type="ARBA" id="ARBA00022512"/>
    </source>
</evidence>
<evidence type="ECO:0000256" key="1">
    <source>
        <dbReference type="ARBA" id="ARBA00000527"/>
    </source>
</evidence>
<dbReference type="InterPro" id="IPR006179">
    <property type="entry name" value="5_nucleotidase/apyrase"/>
</dbReference>
<dbReference type="InterPro" id="IPR004843">
    <property type="entry name" value="Calcineurin-like_PHP"/>
</dbReference>
<dbReference type="GO" id="GO:0009166">
    <property type="term" value="P:nucleotide catabolic process"/>
    <property type="evidence" value="ECO:0007669"/>
    <property type="project" value="InterPro"/>
</dbReference>
<dbReference type="InterPro" id="IPR008334">
    <property type="entry name" value="5'-Nucleotdase_C"/>
</dbReference>
<organism evidence="15 16">
    <name type="scientific">Paenibacillus zeisoli</name>
    <dbReference type="NCBI Taxonomy" id="2496267"/>
    <lineage>
        <taxon>Bacteria</taxon>
        <taxon>Bacillati</taxon>
        <taxon>Bacillota</taxon>
        <taxon>Bacilli</taxon>
        <taxon>Bacillales</taxon>
        <taxon>Paenibacillaceae</taxon>
        <taxon>Paenibacillus</taxon>
    </lineage>
</organism>
<dbReference type="Pfam" id="PF00149">
    <property type="entry name" value="Metallophos"/>
    <property type="match status" value="2"/>
</dbReference>
<evidence type="ECO:0000259" key="14">
    <source>
        <dbReference type="PROSITE" id="PS51272"/>
    </source>
</evidence>
<dbReference type="InterPro" id="IPR041827">
    <property type="entry name" value="CpdB_N"/>
</dbReference>
<comment type="subcellular location">
    <subcellularLocation>
        <location evidence="4">Secreted</location>
        <location evidence="4">Cell wall</location>
        <topology evidence="4">Peptidoglycan-anchor</topology>
    </subcellularLocation>
</comment>
<dbReference type="Gene3D" id="3.90.780.10">
    <property type="entry name" value="5'-Nucleotidase, C-terminal domain"/>
    <property type="match status" value="2"/>
</dbReference>
<reference evidence="15 16" key="1">
    <citation type="submission" date="2018-12" db="EMBL/GenBank/DDBJ databases">
        <authorList>
            <person name="Sun L."/>
            <person name="Chen Z."/>
        </authorList>
    </citation>
    <scope>NUCLEOTIDE SEQUENCE [LARGE SCALE GENOMIC DNA]</scope>
    <source>
        <strain evidence="15 16">3-5-3</strain>
    </source>
</reference>
<dbReference type="PRINTS" id="PR01607">
    <property type="entry name" value="APYRASEFAMLY"/>
</dbReference>
<evidence type="ECO:0000256" key="13">
    <source>
        <dbReference type="SAM" id="SignalP"/>
    </source>
</evidence>
<keyword evidence="12" id="KW-0511">Multifunctional enzyme</keyword>
<dbReference type="OrthoDB" id="9775118at2"/>
<feature type="domain" description="SLH" evidence="14">
    <location>
        <begin position="824"/>
        <end position="887"/>
    </location>
</feature>
<dbReference type="InterPro" id="IPR001119">
    <property type="entry name" value="SLH_dom"/>
</dbReference>
<keyword evidence="5" id="KW-0134">Cell wall</keyword>